<evidence type="ECO:0000256" key="1">
    <source>
        <dbReference type="SAM" id="MobiDB-lite"/>
    </source>
</evidence>
<dbReference type="Proteomes" id="UP000346198">
    <property type="component" value="Unassembled WGS sequence"/>
</dbReference>
<evidence type="ECO:0000313" key="2">
    <source>
        <dbReference type="EMBL" id="VGO21718.1"/>
    </source>
</evidence>
<evidence type="ECO:0000313" key="3">
    <source>
        <dbReference type="Proteomes" id="UP000346198"/>
    </source>
</evidence>
<keyword evidence="3" id="KW-1185">Reference proteome</keyword>
<dbReference type="EMBL" id="CAAHFH010000002">
    <property type="protein sequence ID" value="VGO21718.1"/>
    <property type="molecule type" value="Genomic_DNA"/>
</dbReference>
<dbReference type="AlphaFoldDB" id="A0A6C2UNF7"/>
<evidence type="ECO:0008006" key="4">
    <source>
        <dbReference type="Google" id="ProtNLM"/>
    </source>
</evidence>
<reference evidence="2 3" key="1">
    <citation type="submission" date="2019-04" db="EMBL/GenBank/DDBJ databases">
        <authorList>
            <person name="Van Vliet M D."/>
        </authorList>
    </citation>
    <scope>NUCLEOTIDE SEQUENCE [LARGE SCALE GENOMIC DNA]</scope>
    <source>
        <strain evidence="2 3">F21</strain>
    </source>
</reference>
<organism evidence="2 3">
    <name type="scientific">Pontiella sulfatireligans</name>
    <dbReference type="NCBI Taxonomy" id="2750658"/>
    <lineage>
        <taxon>Bacteria</taxon>
        <taxon>Pseudomonadati</taxon>
        <taxon>Kiritimatiellota</taxon>
        <taxon>Kiritimatiellia</taxon>
        <taxon>Kiritimatiellales</taxon>
        <taxon>Pontiellaceae</taxon>
        <taxon>Pontiella</taxon>
    </lineage>
</organism>
<protein>
    <recommendedName>
        <fullName evidence="4">TIGR02646 family protein</fullName>
    </recommendedName>
</protein>
<gene>
    <name evidence="2" type="ORF">SCARR_03792</name>
</gene>
<name>A0A6C2UNF7_9BACT</name>
<accession>A0A6C2UNF7</accession>
<dbReference type="RefSeq" id="WP_136063157.1">
    <property type="nucleotide sequence ID" value="NZ_CAAHFH010000002.1"/>
</dbReference>
<proteinExistence type="predicted"/>
<sequence length="212" mass="24330">MLKCTMHPEPPGFQDKVGKPGANFLKNNPNPKSSDFPAYWSYVHSDLYSCYRGICNFCATWMPRASKNTGNEASSIDHFIPKTVDKNAAYKWSNYRLCRGSINNSKDISTDVLDPFHINNNWFEMDFRRNAIKPADCLSTLIESQVQDTIRILGLNGSILKSERLSVIIQYLKKGGTTIERRYPFLHKEMVRVDFDNTLADKLRSILNKHKC</sequence>
<feature type="region of interest" description="Disordered" evidence="1">
    <location>
        <begin position="1"/>
        <end position="26"/>
    </location>
</feature>